<protein>
    <submittedName>
        <fullName evidence="1">SixA phosphatase family protein</fullName>
    </submittedName>
</protein>
<evidence type="ECO:0000313" key="1">
    <source>
        <dbReference type="EMBL" id="MFC7613245.1"/>
    </source>
</evidence>
<gene>
    <name evidence="1" type="ORF">ACFQV2_06105</name>
</gene>
<sequence length="150" mass="16249">MRLVLLRHAKSAWPKDVPDEQRPLNDRGRRDAPAVGRWLAGQPGFDLALVSPATRARQTWALVAAELPEPPRHRVEPALYFAGPREIVAAALETGLDDVLVVAHNPDLEDAVAELTGERVTLKTSALAVVDTEAGTLLDVRTLRGSEPGQ</sequence>
<dbReference type="Gene3D" id="3.40.50.1240">
    <property type="entry name" value="Phosphoglycerate mutase-like"/>
    <property type="match status" value="1"/>
</dbReference>
<dbReference type="PANTHER" id="PTHR47623">
    <property type="entry name" value="OS09G0287300 PROTEIN"/>
    <property type="match status" value="1"/>
</dbReference>
<dbReference type="InterPro" id="IPR029033">
    <property type="entry name" value="His_PPase_superfam"/>
</dbReference>
<dbReference type="SMART" id="SM00855">
    <property type="entry name" value="PGAM"/>
    <property type="match status" value="1"/>
</dbReference>
<dbReference type="PANTHER" id="PTHR47623:SF1">
    <property type="entry name" value="OS09G0287300 PROTEIN"/>
    <property type="match status" value="1"/>
</dbReference>
<dbReference type="SUPFAM" id="SSF53254">
    <property type="entry name" value="Phosphoglycerate mutase-like"/>
    <property type="match status" value="1"/>
</dbReference>
<dbReference type="CDD" id="cd07067">
    <property type="entry name" value="HP_PGM_like"/>
    <property type="match status" value="1"/>
</dbReference>
<organism evidence="1 2">
    <name type="scientific">Actinokineospora soli</name>
    <dbReference type="NCBI Taxonomy" id="1048753"/>
    <lineage>
        <taxon>Bacteria</taxon>
        <taxon>Bacillati</taxon>
        <taxon>Actinomycetota</taxon>
        <taxon>Actinomycetes</taxon>
        <taxon>Pseudonocardiales</taxon>
        <taxon>Pseudonocardiaceae</taxon>
        <taxon>Actinokineospora</taxon>
    </lineage>
</organism>
<dbReference type="Pfam" id="PF00300">
    <property type="entry name" value="His_Phos_1"/>
    <property type="match status" value="1"/>
</dbReference>
<dbReference type="InterPro" id="IPR013078">
    <property type="entry name" value="His_Pase_superF_clade-1"/>
</dbReference>
<dbReference type="EMBL" id="JBHTEY010000004">
    <property type="protein sequence ID" value="MFC7613245.1"/>
    <property type="molecule type" value="Genomic_DNA"/>
</dbReference>
<dbReference type="Proteomes" id="UP001596512">
    <property type="component" value="Unassembled WGS sequence"/>
</dbReference>
<evidence type="ECO:0000313" key="2">
    <source>
        <dbReference type="Proteomes" id="UP001596512"/>
    </source>
</evidence>
<comment type="caution">
    <text evidence="1">The sequence shown here is derived from an EMBL/GenBank/DDBJ whole genome shotgun (WGS) entry which is preliminary data.</text>
</comment>
<keyword evidence="2" id="KW-1185">Reference proteome</keyword>
<accession>A0ABW2THS0</accession>
<proteinExistence type="predicted"/>
<name>A0ABW2THS0_9PSEU</name>
<reference evidence="2" key="1">
    <citation type="journal article" date="2019" name="Int. J. Syst. Evol. Microbiol.">
        <title>The Global Catalogue of Microorganisms (GCM) 10K type strain sequencing project: providing services to taxonomists for standard genome sequencing and annotation.</title>
        <authorList>
            <consortium name="The Broad Institute Genomics Platform"/>
            <consortium name="The Broad Institute Genome Sequencing Center for Infectious Disease"/>
            <person name="Wu L."/>
            <person name="Ma J."/>
        </authorList>
    </citation>
    <scope>NUCLEOTIDE SEQUENCE [LARGE SCALE GENOMIC DNA]</scope>
    <source>
        <strain evidence="2">JCM 17695</strain>
    </source>
</reference>